<dbReference type="EMBL" id="BGZK01000436">
    <property type="protein sequence ID" value="GBP43471.1"/>
    <property type="molecule type" value="Genomic_DNA"/>
</dbReference>
<organism evidence="1 2">
    <name type="scientific">Eumeta variegata</name>
    <name type="common">Bagworm moth</name>
    <name type="synonym">Eumeta japonica</name>
    <dbReference type="NCBI Taxonomy" id="151549"/>
    <lineage>
        <taxon>Eukaryota</taxon>
        <taxon>Metazoa</taxon>
        <taxon>Ecdysozoa</taxon>
        <taxon>Arthropoda</taxon>
        <taxon>Hexapoda</taxon>
        <taxon>Insecta</taxon>
        <taxon>Pterygota</taxon>
        <taxon>Neoptera</taxon>
        <taxon>Endopterygota</taxon>
        <taxon>Lepidoptera</taxon>
        <taxon>Glossata</taxon>
        <taxon>Ditrysia</taxon>
        <taxon>Tineoidea</taxon>
        <taxon>Psychidae</taxon>
        <taxon>Oiketicinae</taxon>
        <taxon>Eumeta</taxon>
    </lineage>
</organism>
<evidence type="ECO:0000313" key="2">
    <source>
        <dbReference type="Proteomes" id="UP000299102"/>
    </source>
</evidence>
<comment type="caution">
    <text evidence="1">The sequence shown here is derived from an EMBL/GenBank/DDBJ whole genome shotgun (WGS) entry which is preliminary data.</text>
</comment>
<accession>A0A4C1VXC2</accession>
<keyword evidence="2" id="KW-1185">Reference proteome</keyword>
<dbReference type="AlphaFoldDB" id="A0A4C1VXC2"/>
<name>A0A4C1VXC2_EUMVA</name>
<reference evidence="1 2" key="1">
    <citation type="journal article" date="2019" name="Commun. Biol.">
        <title>The bagworm genome reveals a unique fibroin gene that provides high tensile strength.</title>
        <authorList>
            <person name="Kono N."/>
            <person name="Nakamura H."/>
            <person name="Ohtoshi R."/>
            <person name="Tomita M."/>
            <person name="Numata K."/>
            <person name="Arakawa K."/>
        </authorList>
    </citation>
    <scope>NUCLEOTIDE SEQUENCE [LARGE SCALE GENOMIC DNA]</scope>
</reference>
<dbReference type="Proteomes" id="UP000299102">
    <property type="component" value="Unassembled WGS sequence"/>
</dbReference>
<protein>
    <submittedName>
        <fullName evidence="1">Uncharacterized protein</fullName>
    </submittedName>
</protein>
<proteinExistence type="predicted"/>
<sequence>MSESIGLRHFLWDKEAAAGPTSSIRLTHGRAARRRRLISQIHYCVRGDENVAPAANPASYTTKFRFDVQFLLLAIAS</sequence>
<evidence type="ECO:0000313" key="1">
    <source>
        <dbReference type="EMBL" id="GBP43471.1"/>
    </source>
</evidence>
<gene>
    <name evidence="1" type="ORF">EVAR_16045_1</name>
</gene>